<dbReference type="GO" id="GO:0006006">
    <property type="term" value="P:glucose metabolic process"/>
    <property type="evidence" value="ECO:0007669"/>
    <property type="project" value="UniProtKB-KW"/>
</dbReference>
<dbReference type="SUPFAM" id="SSF100950">
    <property type="entry name" value="NagB/RpiA/CoA transferase-like"/>
    <property type="match status" value="1"/>
</dbReference>
<keyword evidence="2" id="KW-0313">Glucose metabolism</keyword>
<evidence type="ECO:0000256" key="4">
    <source>
        <dbReference type="ARBA" id="ARBA00023002"/>
    </source>
</evidence>
<dbReference type="SUPFAM" id="SSF51735">
    <property type="entry name" value="NAD(P)-binding Rossmann-fold domains"/>
    <property type="match status" value="1"/>
</dbReference>
<dbReference type="PANTHER" id="PTHR23429">
    <property type="entry name" value="GLUCOSE-6-PHOSPHATE 1-DEHYDROGENASE G6PD"/>
    <property type="match status" value="1"/>
</dbReference>
<organism evidence="9 10">
    <name type="scientific">Lates calcarifer</name>
    <name type="common">Barramundi</name>
    <name type="synonym">Holocentrus calcarifer</name>
    <dbReference type="NCBI Taxonomy" id="8187"/>
    <lineage>
        <taxon>Eukaryota</taxon>
        <taxon>Metazoa</taxon>
        <taxon>Chordata</taxon>
        <taxon>Craniata</taxon>
        <taxon>Vertebrata</taxon>
        <taxon>Euteleostomi</taxon>
        <taxon>Actinopterygii</taxon>
        <taxon>Neopterygii</taxon>
        <taxon>Teleostei</taxon>
        <taxon>Neoteleostei</taxon>
        <taxon>Acanthomorphata</taxon>
        <taxon>Carangaria</taxon>
        <taxon>Carangaria incertae sedis</taxon>
        <taxon>Centropomidae</taxon>
        <taxon>Lates</taxon>
    </lineage>
</organism>
<dbReference type="InterPro" id="IPR022675">
    <property type="entry name" value="G6P_DH_C"/>
</dbReference>
<dbReference type="Pfam" id="PF00479">
    <property type="entry name" value="G6PD_N"/>
    <property type="match status" value="1"/>
</dbReference>
<dbReference type="SUPFAM" id="SSF55347">
    <property type="entry name" value="Glyceraldehyde-3-phosphate dehydrogenase-like, C-terminal domain"/>
    <property type="match status" value="1"/>
</dbReference>
<evidence type="ECO:0000256" key="1">
    <source>
        <dbReference type="ARBA" id="ARBA00004959"/>
    </source>
</evidence>
<dbReference type="InterPro" id="IPR037171">
    <property type="entry name" value="NagB/RpiA_transferase-like"/>
</dbReference>
<reference evidence="10" key="1">
    <citation type="submission" date="2015-09" db="EMBL/GenBank/DDBJ databases">
        <authorList>
            <person name="Sai Rama Sridatta P."/>
        </authorList>
    </citation>
    <scope>NUCLEOTIDE SEQUENCE [LARGE SCALE GENOMIC DNA]</scope>
</reference>
<feature type="domain" description="Glucosamine/galactosamine-6-phosphate isomerase" evidence="7">
    <location>
        <begin position="533"/>
        <end position="755"/>
    </location>
</feature>
<dbReference type="Proteomes" id="UP000314980">
    <property type="component" value="Unassembled WGS sequence"/>
</dbReference>
<dbReference type="PANTHER" id="PTHR23429:SF7">
    <property type="entry name" value="GDH_6PGL ENDOPLASMIC BIFUNCTIONAL PROTEIN"/>
    <property type="match status" value="1"/>
</dbReference>
<dbReference type="Pfam" id="PF02781">
    <property type="entry name" value="G6PD_C"/>
    <property type="match status" value="1"/>
</dbReference>
<evidence type="ECO:0000256" key="5">
    <source>
        <dbReference type="ARBA" id="ARBA00023277"/>
    </source>
</evidence>
<keyword evidence="4" id="KW-0560">Oxidoreductase</keyword>
<dbReference type="AlphaFoldDB" id="A0A4W6CUH7"/>
<evidence type="ECO:0000259" key="7">
    <source>
        <dbReference type="Pfam" id="PF01182"/>
    </source>
</evidence>
<dbReference type="GeneTree" id="ENSGT00530000063435"/>
<dbReference type="Gene3D" id="3.40.50.720">
    <property type="entry name" value="NAD(P)-binding Rossmann-like Domain"/>
    <property type="match status" value="1"/>
</dbReference>
<proteinExistence type="predicted"/>
<feature type="domain" description="Glucose-6-phosphate dehydrogenase C-terminal" evidence="8">
    <location>
        <begin position="200"/>
        <end position="486"/>
    </location>
</feature>
<dbReference type="GO" id="GO:0004345">
    <property type="term" value="F:glucose-6-phosphate dehydrogenase activity"/>
    <property type="evidence" value="ECO:0007669"/>
    <property type="project" value="InterPro"/>
</dbReference>
<dbReference type="GO" id="GO:0017057">
    <property type="term" value="F:6-phosphogluconolactonase activity"/>
    <property type="evidence" value="ECO:0007669"/>
    <property type="project" value="InterPro"/>
</dbReference>
<dbReference type="InterPro" id="IPR006148">
    <property type="entry name" value="Glc/Gal-6P_isomerase"/>
</dbReference>
<dbReference type="InterPro" id="IPR019796">
    <property type="entry name" value="G6P_DH_AS"/>
</dbReference>
<keyword evidence="10" id="KW-1185">Reference proteome</keyword>
<evidence type="ECO:0000259" key="6">
    <source>
        <dbReference type="Pfam" id="PF00479"/>
    </source>
</evidence>
<sequence>MIEVQRPGHVSVVIVGGTGDLAKKYLWQGFFQLYINQVSSGNTFSFYGGGLSPADKATPLLFEILKAVSCSKDVSQERCALLKDQFLRLSQYRQLKTLEDYQDLAEHIKKQLQQEGMTEAGRLFYLSVPAFAYADIADKINNSCRPASGAWLRVVLEKPFGHDFRSAQVLASQLGSSLKDEEMYRIDHYLGKQVVTKILPFRIENKRFLDPIWNKQHIERVEIVLKETLDVKGRIPFYDQYGVIRDVLQNHLTEVMTLLTMRLPVNLSSSEEVLQNKLHIFSSLLPLEKNQAVIGPVPSHTNICSSANKQSCLCVSAVLAHIDQAQYEDVPILLISGKMLDERVGYARILFKNDIFCLQNHNSIHCKPKQIVFYFGHGSLQYPAILVSKNLFKPVLTDSEWKEVTEHTDVSVLGLSLSDYYVQTPTEQREAYTELISHIFAGRKNSFISTENLLASWGLWTPLLSTLSSSFPRIYPGGADNGDLLDVRLKGKDIRFNSEVVIISPDQMGSTSAGGFQVMQGKFRSADMVSAWAEELVERLAADIEELAEAAVRESGVFHLALSGGSSPLALFHRLALHHFSFPWRNTHVWMVDERCVPLTELESNFYTLHNHLLQHVRIPYYNIHPMPVQLNHRLCVEEDGGAQLYETEISKWVNGSSFHFVLLGVGYDSHTASLFPGTKVKEFGESLVALTESPVKPHQRMSLTFSAINRAQRVALLVMGKGKHELITQLSRVKDDPEKWPVTGVKPTNGRLVWYMDYDALLG</sequence>
<dbReference type="InterPro" id="IPR022674">
    <property type="entry name" value="G6P_DH_NAD-bd"/>
</dbReference>
<dbReference type="NCBIfam" id="TIGR01198">
    <property type="entry name" value="pgl"/>
    <property type="match status" value="1"/>
</dbReference>
<dbReference type="GO" id="GO:0009051">
    <property type="term" value="P:pentose-phosphate shunt, oxidative branch"/>
    <property type="evidence" value="ECO:0007669"/>
    <property type="project" value="TreeGrafter"/>
</dbReference>
<dbReference type="GO" id="GO:0005783">
    <property type="term" value="C:endoplasmic reticulum"/>
    <property type="evidence" value="ECO:0007669"/>
    <property type="project" value="TreeGrafter"/>
</dbReference>
<evidence type="ECO:0000259" key="8">
    <source>
        <dbReference type="Pfam" id="PF02781"/>
    </source>
</evidence>
<dbReference type="InterPro" id="IPR001282">
    <property type="entry name" value="G6P_DH"/>
</dbReference>
<dbReference type="CDD" id="cd01400">
    <property type="entry name" value="6PGL"/>
    <property type="match status" value="1"/>
</dbReference>
<dbReference type="InterPro" id="IPR005900">
    <property type="entry name" value="6-phosphogluconolactonase_DevB"/>
</dbReference>
<evidence type="ECO:0000256" key="3">
    <source>
        <dbReference type="ARBA" id="ARBA00022857"/>
    </source>
</evidence>
<evidence type="ECO:0000256" key="2">
    <source>
        <dbReference type="ARBA" id="ARBA00022526"/>
    </source>
</evidence>
<reference evidence="9" key="2">
    <citation type="submission" date="2025-08" db="UniProtKB">
        <authorList>
            <consortium name="Ensembl"/>
        </authorList>
    </citation>
    <scope>IDENTIFICATION</scope>
</reference>
<comment type="pathway">
    <text evidence="1">Carbohydrate degradation; pentose phosphate pathway.</text>
</comment>
<keyword evidence="5" id="KW-0119">Carbohydrate metabolism</keyword>
<gene>
    <name evidence="9" type="primary">H6PD</name>
</gene>
<dbReference type="PROSITE" id="PS00069">
    <property type="entry name" value="G6P_DEHYDROGENASE"/>
    <property type="match status" value="1"/>
</dbReference>
<accession>A0A4W6CUH7</accession>
<feature type="domain" description="Glucose-6-phosphate dehydrogenase NAD-binding" evidence="6">
    <location>
        <begin position="13"/>
        <end position="195"/>
    </location>
</feature>
<dbReference type="GO" id="GO:0050661">
    <property type="term" value="F:NADP binding"/>
    <property type="evidence" value="ECO:0007669"/>
    <property type="project" value="InterPro"/>
</dbReference>
<protein>
    <submittedName>
        <fullName evidence="9">Hexose-6-phosphate dehydrogenase/glucose 1-dehydrogenase</fullName>
    </submittedName>
</protein>
<dbReference type="Gene3D" id="3.40.50.1360">
    <property type="match status" value="1"/>
</dbReference>
<evidence type="ECO:0000313" key="9">
    <source>
        <dbReference type="Ensembl" id="ENSLCAP00010015971.1"/>
    </source>
</evidence>
<reference evidence="9" key="3">
    <citation type="submission" date="2025-09" db="UniProtKB">
        <authorList>
            <consortium name="Ensembl"/>
        </authorList>
    </citation>
    <scope>IDENTIFICATION</scope>
</reference>
<dbReference type="PRINTS" id="PR00079">
    <property type="entry name" value="G6PDHDRGNASE"/>
</dbReference>
<dbReference type="Ensembl" id="ENSLCAT00010016323.1">
    <property type="protein sequence ID" value="ENSLCAP00010015971.1"/>
    <property type="gene ID" value="ENSLCAG00010007612.1"/>
</dbReference>
<dbReference type="Gene3D" id="3.30.360.10">
    <property type="entry name" value="Dihydrodipicolinate Reductase, domain 2"/>
    <property type="match status" value="1"/>
</dbReference>
<evidence type="ECO:0000313" key="10">
    <source>
        <dbReference type="Proteomes" id="UP000314980"/>
    </source>
</evidence>
<dbReference type="InterPro" id="IPR036291">
    <property type="entry name" value="NAD(P)-bd_dom_sf"/>
</dbReference>
<dbReference type="Pfam" id="PF01182">
    <property type="entry name" value="Glucosamine_iso"/>
    <property type="match status" value="1"/>
</dbReference>
<name>A0A4W6CUH7_LATCA</name>
<dbReference type="UniPathway" id="UPA00115"/>
<keyword evidence="3" id="KW-0521">NADP</keyword>